<gene>
    <name evidence="20" type="ORF">SAMN04488568_11533</name>
</gene>
<dbReference type="PROSITE" id="PS51194">
    <property type="entry name" value="HELICASE_CTER"/>
    <property type="match status" value="1"/>
</dbReference>
<dbReference type="GO" id="GO:0046872">
    <property type="term" value="F:metal ion binding"/>
    <property type="evidence" value="ECO:0007669"/>
    <property type="project" value="UniProtKB-KW"/>
</dbReference>
<accession>A0A1G9UHY4</accession>
<dbReference type="InterPro" id="IPR011545">
    <property type="entry name" value="DEAD/DEAH_box_helicase_dom"/>
</dbReference>
<dbReference type="SUPFAM" id="SSF52540">
    <property type="entry name" value="P-loop containing nucleoside triphosphate hydrolases"/>
    <property type="match status" value="2"/>
</dbReference>
<dbReference type="Pfam" id="PF00570">
    <property type="entry name" value="HRDC"/>
    <property type="match status" value="1"/>
</dbReference>
<dbReference type="InterPro" id="IPR018982">
    <property type="entry name" value="RQC_domain"/>
</dbReference>
<dbReference type="GO" id="GO:0006310">
    <property type="term" value="P:DNA recombination"/>
    <property type="evidence" value="ECO:0007669"/>
    <property type="project" value="UniProtKB-UniRule"/>
</dbReference>
<keyword evidence="10" id="KW-0067">ATP-binding</keyword>
<dbReference type="EC" id="5.6.2.4" evidence="16"/>
<dbReference type="SMART" id="SM00956">
    <property type="entry name" value="RQC"/>
    <property type="match status" value="1"/>
</dbReference>
<dbReference type="GO" id="GO:0005524">
    <property type="term" value="F:ATP binding"/>
    <property type="evidence" value="ECO:0007669"/>
    <property type="project" value="UniProtKB-KW"/>
</dbReference>
<dbReference type="InterPro" id="IPR004589">
    <property type="entry name" value="DNA_helicase_ATP-dep_RecQ"/>
</dbReference>
<keyword evidence="9" id="KW-0862">Zinc</keyword>
<evidence type="ECO:0000259" key="19">
    <source>
        <dbReference type="PROSITE" id="PS51194"/>
    </source>
</evidence>
<keyword evidence="5" id="KW-0547">Nucleotide-binding</keyword>
<keyword evidence="13" id="KW-0234">DNA repair</keyword>
<dbReference type="SMART" id="SM00487">
    <property type="entry name" value="DEXDc"/>
    <property type="match status" value="1"/>
</dbReference>
<dbReference type="InterPro" id="IPR036388">
    <property type="entry name" value="WH-like_DNA-bd_sf"/>
</dbReference>
<dbReference type="PANTHER" id="PTHR13710:SF105">
    <property type="entry name" value="ATP-DEPENDENT DNA HELICASE Q1"/>
    <property type="match status" value="1"/>
</dbReference>
<feature type="domain" description="HRDC" evidence="17">
    <location>
        <begin position="526"/>
        <end position="602"/>
    </location>
</feature>
<evidence type="ECO:0000256" key="6">
    <source>
        <dbReference type="ARBA" id="ARBA00022763"/>
    </source>
</evidence>
<evidence type="ECO:0000256" key="13">
    <source>
        <dbReference type="ARBA" id="ARBA00023204"/>
    </source>
</evidence>
<dbReference type="STRING" id="144026.SAMN04488568_11533"/>
<dbReference type="PANTHER" id="PTHR13710">
    <property type="entry name" value="DNA HELICASE RECQ FAMILY MEMBER"/>
    <property type="match status" value="1"/>
</dbReference>
<dbReference type="Gene3D" id="1.10.10.10">
    <property type="entry name" value="Winged helix-like DNA-binding domain superfamily/Winged helix DNA-binding domain"/>
    <property type="match status" value="1"/>
</dbReference>
<keyword evidence="11" id="KW-0238">DNA-binding</keyword>
<dbReference type="PROSITE" id="PS51192">
    <property type="entry name" value="HELICASE_ATP_BIND_1"/>
    <property type="match status" value="1"/>
</dbReference>
<dbReference type="GO" id="GO:0003677">
    <property type="term" value="F:DNA binding"/>
    <property type="evidence" value="ECO:0007669"/>
    <property type="project" value="UniProtKB-KW"/>
</dbReference>
<dbReference type="Pfam" id="PF16124">
    <property type="entry name" value="RecQ_Zn_bind"/>
    <property type="match status" value="1"/>
</dbReference>
<dbReference type="PROSITE" id="PS00690">
    <property type="entry name" value="DEAH_ATP_HELICASE"/>
    <property type="match status" value="1"/>
</dbReference>
<comment type="similarity">
    <text evidence="3">Belongs to the helicase family. RecQ subfamily.</text>
</comment>
<keyword evidence="4" id="KW-0479">Metal-binding</keyword>
<dbReference type="GO" id="GO:0005737">
    <property type="term" value="C:cytoplasm"/>
    <property type="evidence" value="ECO:0007669"/>
    <property type="project" value="TreeGrafter"/>
</dbReference>
<dbReference type="Gene3D" id="3.40.50.300">
    <property type="entry name" value="P-loop containing nucleotide triphosphate hydrolases"/>
    <property type="match status" value="2"/>
</dbReference>
<dbReference type="InterPro" id="IPR001650">
    <property type="entry name" value="Helicase_C-like"/>
</dbReference>
<dbReference type="NCBIfam" id="TIGR00614">
    <property type="entry name" value="recQ_fam"/>
    <property type="match status" value="1"/>
</dbReference>
<dbReference type="Pfam" id="PF09382">
    <property type="entry name" value="RQC"/>
    <property type="match status" value="1"/>
</dbReference>
<evidence type="ECO:0000313" key="20">
    <source>
        <dbReference type="EMBL" id="SDM59532.1"/>
    </source>
</evidence>
<comment type="catalytic activity">
    <reaction evidence="15">
        <text>Couples ATP hydrolysis with the unwinding of duplex DNA by translocating in the 3'-5' direction.</text>
        <dbReference type="EC" id="5.6.2.4"/>
    </reaction>
</comment>
<evidence type="ECO:0000256" key="7">
    <source>
        <dbReference type="ARBA" id="ARBA00022801"/>
    </source>
</evidence>
<evidence type="ECO:0000256" key="5">
    <source>
        <dbReference type="ARBA" id="ARBA00022741"/>
    </source>
</evidence>
<dbReference type="GO" id="GO:0016787">
    <property type="term" value="F:hydrolase activity"/>
    <property type="evidence" value="ECO:0007669"/>
    <property type="project" value="UniProtKB-KW"/>
</dbReference>
<evidence type="ECO:0000313" key="21">
    <source>
        <dbReference type="Proteomes" id="UP000199759"/>
    </source>
</evidence>
<evidence type="ECO:0000256" key="3">
    <source>
        <dbReference type="ARBA" id="ARBA00005446"/>
    </source>
</evidence>
<evidence type="ECO:0000256" key="1">
    <source>
        <dbReference type="ARBA" id="ARBA00001946"/>
    </source>
</evidence>
<protein>
    <recommendedName>
        <fullName evidence="16">DNA helicase RecQ</fullName>
        <ecNumber evidence="16">5.6.2.4</ecNumber>
    </recommendedName>
</protein>
<dbReference type="SUPFAM" id="SSF47819">
    <property type="entry name" value="HRDC-like"/>
    <property type="match status" value="1"/>
</dbReference>
<dbReference type="EMBL" id="FNHG01000015">
    <property type="protein sequence ID" value="SDM59532.1"/>
    <property type="molecule type" value="Genomic_DNA"/>
</dbReference>
<feature type="domain" description="Helicase C-terminal" evidence="19">
    <location>
        <begin position="215"/>
        <end position="364"/>
    </location>
</feature>
<evidence type="ECO:0000256" key="12">
    <source>
        <dbReference type="ARBA" id="ARBA00023172"/>
    </source>
</evidence>
<dbReference type="Gene3D" id="1.10.150.80">
    <property type="entry name" value="HRDC domain"/>
    <property type="match status" value="1"/>
</dbReference>
<evidence type="ECO:0000259" key="17">
    <source>
        <dbReference type="PROSITE" id="PS50967"/>
    </source>
</evidence>
<dbReference type="GO" id="GO:0030894">
    <property type="term" value="C:replisome"/>
    <property type="evidence" value="ECO:0007669"/>
    <property type="project" value="TreeGrafter"/>
</dbReference>
<dbReference type="InterPro" id="IPR002121">
    <property type="entry name" value="HRDC_dom"/>
</dbReference>
<evidence type="ECO:0000256" key="9">
    <source>
        <dbReference type="ARBA" id="ARBA00022833"/>
    </source>
</evidence>
<keyword evidence="7" id="KW-0378">Hydrolase</keyword>
<comment type="cofactor">
    <cofactor evidence="1">
        <name>Mg(2+)</name>
        <dbReference type="ChEBI" id="CHEBI:18420"/>
    </cofactor>
</comment>
<keyword evidence="6" id="KW-0227">DNA damage</keyword>
<keyword evidence="12" id="KW-0233">DNA recombination</keyword>
<dbReference type="InterPro" id="IPR006293">
    <property type="entry name" value="DNA_helicase_ATP-dep_RecQ_bac"/>
</dbReference>
<dbReference type="PROSITE" id="PS50967">
    <property type="entry name" value="HRDC"/>
    <property type="match status" value="1"/>
</dbReference>
<proteinExistence type="inferred from homology"/>
<dbReference type="SMART" id="SM00490">
    <property type="entry name" value="HELICc"/>
    <property type="match status" value="1"/>
</dbReference>
<keyword evidence="21" id="KW-1185">Reference proteome</keyword>
<dbReference type="GO" id="GO:0009378">
    <property type="term" value="F:four-way junction helicase activity"/>
    <property type="evidence" value="ECO:0007669"/>
    <property type="project" value="TreeGrafter"/>
</dbReference>
<dbReference type="SMART" id="SM00341">
    <property type="entry name" value="HRDC"/>
    <property type="match status" value="1"/>
</dbReference>
<dbReference type="InterPro" id="IPR014001">
    <property type="entry name" value="Helicase_ATP-bd"/>
</dbReference>
<reference evidence="20 21" key="1">
    <citation type="submission" date="2016-10" db="EMBL/GenBank/DDBJ databases">
        <authorList>
            <person name="de Groot N.N."/>
        </authorList>
    </citation>
    <scope>NUCLEOTIDE SEQUENCE [LARGE SCALE GENOMIC DNA]</scope>
    <source>
        <strain evidence="20 21">DSM 16077</strain>
    </source>
</reference>
<comment type="cofactor">
    <cofactor evidence="2">
        <name>Zn(2+)</name>
        <dbReference type="ChEBI" id="CHEBI:29105"/>
    </cofactor>
</comment>
<dbReference type="FunFam" id="3.40.50.300:FF:000156">
    <property type="entry name" value="ATP-dependent DNA helicase recQ"/>
    <property type="match status" value="1"/>
</dbReference>
<evidence type="ECO:0000256" key="8">
    <source>
        <dbReference type="ARBA" id="ARBA00022806"/>
    </source>
</evidence>
<dbReference type="InterPro" id="IPR044876">
    <property type="entry name" value="HRDC_dom_sf"/>
</dbReference>
<evidence type="ECO:0000256" key="4">
    <source>
        <dbReference type="ARBA" id="ARBA00022723"/>
    </source>
</evidence>
<dbReference type="AlphaFoldDB" id="A0A1G9UHY4"/>
<dbReference type="RefSeq" id="WP_091770896.1">
    <property type="nucleotide sequence ID" value="NZ_FNHG01000015.1"/>
</dbReference>
<name>A0A1G9UHY4_9PROT</name>
<sequence>MTQSPQSILKSVFGFPEFRPGQLPIVERLLAGTHTLCVMPTGAGKSLCYQVPALMLERPSIIVSPLVALMDDQIAGLAANGVTAAAIHSGRDREQNVAAWRAFQSGEAKLLYLSPERLMTGRMLDALKPVNPGLFVVDEAHCISKWGASFRPEYEQLSQLKHHFPNATLAAFTATADSATRTDIAEKLFGGEGDTVVRGFDRPNLNLAVLPKAQWKPQLLGFLAERREQSGIVYCLSRKLTEEVAAMLKAEGYRALSYHAGMSPEMRRENQEIFMAEAAVIMVATIAFGMGIDKPDIRYVFHLNMPGSMEAYYQEIGRAGRDGAPADAMMLYGLGDASLRRRFIDDDGEDDAHKRREHQRLDALLSYCEATQCRRITLLSYFGEPGSKACGNCDICLDPPVLLDGTREAQMLFSAILRTGQVFGAGHVIDVLRGGDTDKIRARGHDALPTWGVGKDRPKPFWQGLIRQAVAGGYLVVDIDQYGGLKLTPRGEAVLKGRETFQLREIVPAKGEKKPRRSAASLAAEADVDSDLLSALKGLRRELAAERNVPAYVIFSDATLIDMCHLRPGNLEQMAAVNGVGPKKLADLGEAFLAAIQGQAGA</sequence>
<evidence type="ECO:0000256" key="15">
    <source>
        <dbReference type="ARBA" id="ARBA00034617"/>
    </source>
</evidence>
<keyword evidence="14" id="KW-0413">Isomerase</keyword>
<dbReference type="Pfam" id="PF00271">
    <property type="entry name" value="Helicase_C"/>
    <property type="match status" value="1"/>
</dbReference>
<evidence type="ECO:0000259" key="18">
    <source>
        <dbReference type="PROSITE" id="PS51192"/>
    </source>
</evidence>
<evidence type="ECO:0000256" key="10">
    <source>
        <dbReference type="ARBA" id="ARBA00022840"/>
    </source>
</evidence>
<dbReference type="InterPro" id="IPR002464">
    <property type="entry name" value="DNA/RNA_helicase_DEAH_CS"/>
</dbReference>
<dbReference type="InterPro" id="IPR032284">
    <property type="entry name" value="RecQ_Zn-bd"/>
</dbReference>
<feature type="domain" description="Helicase ATP-binding" evidence="18">
    <location>
        <begin position="26"/>
        <end position="194"/>
    </location>
</feature>
<dbReference type="GO" id="GO:0009432">
    <property type="term" value="P:SOS response"/>
    <property type="evidence" value="ECO:0007669"/>
    <property type="project" value="UniProtKB-UniRule"/>
</dbReference>
<dbReference type="GO" id="GO:0043138">
    <property type="term" value="F:3'-5' DNA helicase activity"/>
    <property type="evidence" value="ECO:0007669"/>
    <property type="project" value="UniProtKB-EC"/>
</dbReference>
<dbReference type="NCBIfam" id="TIGR01389">
    <property type="entry name" value="recQ"/>
    <property type="match status" value="1"/>
</dbReference>
<dbReference type="CDD" id="cd17920">
    <property type="entry name" value="DEXHc_RecQ"/>
    <property type="match status" value="1"/>
</dbReference>
<evidence type="ECO:0000256" key="16">
    <source>
        <dbReference type="NCBIfam" id="TIGR01389"/>
    </source>
</evidence>
<dbReference type="Proteomes" id="UP000199759">
    <property type="component" value="Unassembled WGS sequence"/>
</dbReference>
<dbReference type="Pfam" id="PF00270">
    <property type="entry name" value="DEAD"/>
    <property type="match status" value="1"/>
</dbReference>
<dbReference type="GO" id="GO:0006260">
    <property type="term" value="P:DNA replication"/>
    <property type="evidence" value="ECO:0007669"/>
    <property type="project" value="InterPro"/>
</dbReference>
<dbReference type="CDD" id="cd18794">
    <property type="entry name" value="SF2_C_RecQ"/>
    <property type="match status" value="1"/>
</dbReference>
<evidence type="ECO:0000256" key="2">
    <source>
        <dbReference type="ARBA" id="ARBA00001947"/>
    </source>
</evidence>
<evidence type="ECO:0000256" key="14">
    <source>
        <dbReference type="ARBA" id="ARBA00023235"/>
    </source>
</evidence>
<keyword evidence="8 20" id="KW-0347">Helicase</keyword>
<evidence type="ECO:0000256" key="11">
    <source>
        <dbReference type="ARBA" id="ARBA00023125"/>
    </source>
</evidence>
<organism evidence="20 21">
    <name type="scientific">Maricaulis salignorans</name>
    <dbReference type="NCBI Taxonomy" id="144026"/>
    <lineage>
        <taxon>Bacteria</taxon>
        <taxon>Pseudomonadati</taxon>
        <taxon>Pseudomonadota</taxon>
        <taxon>Alphaproteobacteria</taxon>
        <taxon>Maricaulales</taxon>
        <taxon>Maricaulaceae</taxon>
        <taxon>Maricaulis</taxon>
    </lineage>
</organism>
<dbReference type="GO" id="GO:0006281">
    <property type="term" value="P:DNA repair"/>
    <property type="evidence" value="ECO:0007669"/>
    <property type="project" value="UniProtKB-KW"/>
</dbReference>
<dbReference type="OrthoDB" id="9760034at2"/>
<dbReference type="GO" id="GO:0043590">
    <property type="term" value="C:bacterial nucleoid"/>
    <property type="evidence" value="ECO:0007669"/>
    <property type="project" value="TreeGrafter"/>
</dbReference>
<dbReference type="InterPro" id="IPR027417">
    <property type="entry name" value="P-loop_NTPase"/>
</dbReference>
<dbReference type="InterPro" id="IPR010997">
    <property type="entry name" value="HRDC-like_sf"/>
</dbReference>